<dbReference type="InterPro" id="IPR010035">
    <property type="entry name" value="Thi_S"/>
</dbReference>
<dbReference type="PANTHER" id="PTHR34472">
    <property type="entry name" value="SULFUR CARRIER PROTEIN THIS"/>
    <property type="match status" value="1"/>
</dbReference>
<dbReference type="SUPFAM" id="SSF54285">
    <property type="entry name" value="MoaD/ThiS"/>
    <property type="match status" value="1"/>
</dbReference>
<dbReference type="Proteomes" id="UP000291236">
    <property type="component" value="Chromosome"/>
</dbReference>
<evidence type="ECO:0008006" key="3">
    <source>
        <dbReference type="Google" id="ProtNLM"/>
    </source>
</evidence>
<dbReference type="NCBIfam" id="TIGR01683">
    <property type="entry name" value="thiS"/>
    <property type="match status" value="1"/>
</dbReference>
<evidence type="ECO:0000313" key="1">
    <source>
        <dbReference type="EMBL" id="BBH54359.1"/>
    </source>
</evidence>
<dbReference type="InterPro" id="IPR012675">
    <property type="entry name" value="Beta-grasp_dom_sf"/>
</dbReference>
<sequence>MAKLLIKVNGDKKNYNVEKLSIQMLLEKEQIKTNGVAIALNKVFIPKQKHSELFLQNNDEIEIITPSQGG</sequence>
<dbReference type="KEGG" id="sbf:JCM31447_28230"/>
<organism evidence="1 2">
    <name type="scientific">Fluviispira sanaruensis</name>
    <dbReference type="NCBI Taxonomy" id="2493639"/>
    <lineage>
        <taxon>Bacteria</taxon>
        <taxon>Pseudomonadati</taxon>
        <taxon>Bdellovibrionota</taxon>
        <taxon>Oligoflexia</taxon>
        <taxon>Silvanigrellales</taxon>
        <taxon>Silvanigrellaceae</taxon>
        <taxon>Fluviispira</taxon>
    </lineage>
</organism>
<protein>
    <recommendedName>
        <fullName evidence="3">Thiamine biosynthesis protein ThiS</fullName>
    </recommendedName>
</protein>
<gene>
    <name evidence="1" type="ORF">JCM31447_28230</name>
</gene>
<dbReference type="RefSeq" id="WP_130611957.1">
    <property type="nucleotide sequence ID" value="NZ_AP019368.1"/>
</dbReference>
<dbReference type="EMBL" id="AP019368">
    <property type="protein sequence ID" value="BBH54359.1"/>
    <property type="molecule type" value="Genomic_DNA"/>
</dbReference>
<dbReference type="CDD" id="cd00565">
    <property type="entry name" value="Ubl_ThiS"/>
    <property type="match status" value="1"/>
</dbReference>
<name>A0A4P2VQN1_FLUSA</name>
<dbReference type="Pfam" id="PF02597">
    <property type="entry name" value="ThiS"/>
    <property type="match status" value="1"/>
</dbReference>
<dbReference type="InterPro" id="IPR003749">
    <property type="entry name" value="ThiS/MoaD-like"/>
</dbReference>
<keyword evidence="2" id="KW-1185">Reference proteome</keyword>
<evidence type="ECO:0000313" key="2">
    <source>
        <dbReference type="Proteomes" id="UP000291236"/>
    </source>
</evidence>
<dbReference type="InterPro" id="IPR016155">
    <property type="entry name" value="Mopterin_synth/thiamin_S_b"/>
</dbReference>
<proteinExistence type="predicted"/>
<accession>A0A4P2VQN1</accession>
<dbReference type="PANTHER" id="PTHR34472:SF1">
    <property type="entry name" value="SULFUR CARRIER PROTEIN THIS"/>
    <property type="match status" value="1"/>
</dbReference>
<dbReference type="AlphaFoldDB" id="A0A4P2VQN1"/>
<reference evidence="1 2" key="1">
    <citation type="submission" date="2018-12" db="EMBL/GenBank/DDBJ databases">
        <title>Rubrispira sanarue gen. nov., sp., nov., a member of the order Silvanigrellales, isolated from a brackish lake in Hamamatsu Japan.</title>
        <authorList>
            <person name="Maejima Y."/>
            <person name="Iino T."/>
            <person name="Muraguchi Y."/>
            <person name="Fukuda K."/>
            <person name="Nojiri H."/>
            <person name="Ohkuma M."/>
            <person name="Moriuchi R."/>
            <person name="Dohra H."/>
            <person name="Kimbara K."/>
            <person name="Shintani M."/>
        </authorList>
    </citation>
    <scope>NUCLEOTIDE SEQUENCE [LARGE SCALE GENOMIC DNA]</scope>
    <source>
        <strain evidence="1 2">RF1110005</strain>
    </source>
</reference>
<dbReference type="OrthoDB" id="5298024at2"/>
<dbReference type="Gene3D" id="3.10.20.30">
    <property type="match status" value="1"/>
</dbReference>